<evidence type="ECO:0000313" key="3">
    <source>
        <dbReference type="EMBL" id="POM59687.1"/>
    </source>
</evidence>
<keyword evidence="4" id="KW-1185">Reference proteome</keyword>
<organism evidence="3 4">
    <name type="scientific">Phytophthora palmivora</name>
    <dbReference type="NCBI Taxonomy" id="4796"/>
    <lineage>
        <taxon>Eukaryota</taxon>
        <taxon>Sar</taxon>
        <taxon>Stramenopiles</taxon>
        <taxon>Oomycota</taxon>
        <taxon>Peronosporomycetes</taxon>
        <taxon>Peronosporales</taxon>
        <taxon>Peronosporaceae</taxon>
        <taxon>Phytophthora</taxon>
    </lineage>
</organism>
<feature type="compositionally biased region" description="Low complexity" evidence="1">
    <location>
        <begin position="376"/>
        <end position="386"/>
    </location>
</feature>
<evidence type="ECO:0000256" key="1">
    <source>
        <dbReference type="SAM" id="MobiDB-lite"/>
    </source>
</evidence>
<sequence length="467" mass="50532">MTSRNPAAALAGILAVSLVSADIQISVQYDATYSLAESHGIPCSGHGAEPVGIVCPKAGDIATANCQPYLLSYNGAACVAPMDAQCVHLRDDTWGCAFLKAGYASSAGASGAGVTTYDESVHEEEGYGMSTQKGGPVTTNYGASLNTPLGVKCEAVSETAQAGTHDSATTGTIESGVATGGYGTTVTKLTTETTKDAGHHNTGSTETAKDGKTTVTMHYATGDDQPADEMTPASEGVKTDKYGYLSDDSSQAGTDAPCADTQIPAKETKPSAYDTTKYPIDIPNNYPTEETKYEPTEYPTYEPTEYPTEETKYEPTEYPTYESTEYPTEETKYEPTEYPTEETTYAPTDYPTETPTPCPTDAPTVYPTEDPKYEPTEYPTYEPTEYPTEETKYEPTEYPTEETKYEPTEYPTEEAKYDPTEDLTYKPTVYPTEEKKYTPLTYLRYVAVEAATEDTKAPCDTDSPTEQ</sequence>
<feature type="compositionally biased region" description="Low complexity" evidence="1">
    <location>
        <begin position="316"/>
        <end position="326"/>
    </location>
</feature>
<dbReference type="EMBL" id="NCKW01017058">
    <property type="protein sequence ID" value="POM59687.1"/>
    <property type="molecule type" value="Genomic_DNA"/>
</dbReference>
<proteinExistence type="predicted"/>
<gene>
    <name evidence="3" type="ORF">PHPALM_31539</name>
</gene>
<feature type="signal peptide" evidence="2">
    <location>
        <begin position="1"/>
        <end position="21"/>
    </location>
</feature>
<dbReference type="OrthoDB" id="167615at2759"/>
<name>A0A2P4X2C5_9STRA</name>
<protein>
    <submittedName>
        <fullName evidence="3">Cyst germination specific acidic repeat protein</fullName>
    </submittedName>
</protein>
<feature type="region of interest" description="Disordered" evidence="1">
    <location>
        <begin position="271"/>
        <end position="428"/>
    </location>
</feature>
<evidence type="ECO:0000313" key="4">
    <source>
        <dbReference type="Proteomes" id="UP000237271"/>
    </source>
</evidence>
<feature type="compositionally biased region" description="Low complexity" evidence="1">
    <location>
        <begin position="296"/>
        <end position="306"/>
    </location>
</feature>
<keyword evidence="2" id="KW-0732">Signal</keyword>
<evidence type="ECO:0000256" key="2">
    <source>
        <dbReference type="SAM" id="SignalP"/>
    </source>
</evidence>
<feature type="compositionally biased region" description="Basic and acidic residues" evidence="1">
    <location>
        <begin position="389"/>
        <end position="419"/>
    </location>
</feature>
<dbReference type="Proteomes" id="UP000237271">
    <property type="component" value="Unassembled WGS sequence"/>
</dbReference>
<feature type="chain" id="PRO_5015111323" evidence="2">
    <location>
        <begin position="22"/>
        <end position="467"/>
    </location>
</feature>
<feature type="compositionally biased region" description="Low complexity" evidence="1">
    <location>
        <begin position="336"/>
        <end position="353"/>
    </location>
</feature>
<accession>A0A2P4X2C5</accession>
<reference evidence="3 4" key="1">
    <citation type="journal article" date="2017" name="Genome Biol. Evol.">
        <title>Phytophthora megakarya and P. palmivora, closely related causal agents of cacao black pod rot, underwent increases in genome sizes and gene numbers by different mechanisms.</title>
        <authorList>
            <person name="Ali S.S."/>
            <person name="Shao J."/>
            <person name="Lary D.J."/>
            <person name="Kronmiller B."/>
            <person name="Shen D."/>
            <person name="Strem M.D."/>
            <person name="Amoako-Attah I."/>
            <person name="Akrofi A.Y."/>
            <person name="Begoude B.A."/>
            <person name="Ten Hoopen G.M."/>
            <person name="Coulibaly K."/>
            <person name="Kebe B.I."/>
            <person name="Melnick R.L."/>
            <person name="Guiltinan M.J."/>
            <person name="Tyler B.M."/>
            <person name="Meinhardt L.W."/>
            <person name="Bailey B.A."/>
        </authorList>
    </citation>
    <scope>NUCLEOTIDE SEQUENCE [LARGE SCALE GENOMIC DNA]</scope>
    <source>
        <strain evidence="4">sbr112.9</strain>
    </source>
</reference>
<dbReference type="AlphaFoldDB" id="A0A2P4X2C5"/>
<comment type="caution">
    <text evidence="3">The sequence shown here is derived from an EMBL/GenBank/DDBJ whole genome shotgun (WGS) entry which is preliminary data.</text>
</comment>